<evidence type="ECO:0000313" key="3">
    <source>
        <dbReference type="Proteomes" id="UP001152747"/>
    </source>
</evidence>
<dbReference type="Proteomes" id="UP001152747">
    <property type="component" value="Unassembled WGS sequence"/>
</dbReference>
<evidence type="ECO:0000313" key="2">
    <source>
        <dbReference type="EMBL" id="CAI5444396.1"/>
    </source>
</evidence>
<feature type="transmembrane region" description="Helical" evidence="1">
    <location>
        <begin position="77"/>
        <end position="98"/>
    </location>
</feature>
<keyword evidence="1" id="KW-0472">Membrane</keyword>
<reference evidence="2" key="1">
    <citation type="submission" date="2022-11" db="EMBL/GenBank/DDBJ databases">
        <authorList>
            <person name="Kikuchi T."/>
        </authorList>
    </citation>
    <scope>NUCLEOTIDE SEQUENCE</scope>
    <source>
        <strain evidence="2">PS1010</strain>
    </source>
</reference>
<feature type="transmembrane region" description="Helical" evidence="1">
    <location>
        <begin position="20"/>
        <end position="41"/>
    </location>
</feature>
<evidence type="ECO:0000256" key="1">
    <source>
        <dbReference type="SAM" id="Phobius"/>
    </source>
</evidence>
<comment type="caution">
    <text evidence="2">The sequence shown here is derived from an EMBL/GenBank/DDBJ whole genome shotgun (WGS) entry which is preliminary data.</text>
</comment>
<accession>A0A9P1IHU6</accession>
<keyword evidence="1" id="KW-1133">Transmembrane helix</keyword>
<feature type="transmembrane region" description="Helical" evidence="1">
    <location>
        <begin position="47"/>
        <end position="70"/>
    </location>
</feature>
<feature type="transmembrane region" description="Helical" evidence="1">
    <location>
        <begin position="127"/>
        <end position="148"/>
    </location>
</feature>
<dbReference type="EMBL" id="CANHGI010000003">
    <property type="protein sequence ID" value="CAI5444396.1"/>
    <property type="molecule type" value="Genomic_DNA"/>
</dbReference>
<organism evidence="2 3">
    <name type="scientific">Caenorhabditis angaria</name>
    <dbReference type="NCBI Taxonomy" id="860376"/>
    <lineage>
        <taxon>Eukaryota</taxon>
        <taxon>Metazoa</taxon>
        <taxon>Ecdysozoa</taxon>
        <taxon>Nematoda</taxon>
        <taxon>Chromadorea</taxon>
        <taxon>Rhabditida</taxon>
        <taxon>Rhabditina</taxon>
        <taxon>Rhabditomorpha</taxon>
        <taxon>Rhabditoidea</taxon>
        <taxon>Rhabditidae</taxon>
        <taxon>Peloderinae</taxon>
        <taxon>Caenorhabditis</taxon>
    </lineage>
</organism>
<keyword evidence="1" id="KW-0812">Transmembrane</keyword>
<keyword evidence="3" id="KW-1185">Reference proteome</keyword>
<name>A0A9P1IHU6_9PELO</name>
<protein>
    <submittedName>
        <fullName evidence="2">Uncharacterized protein</fullName>
    </submittedName>
</protein>
<sequence>MILYSDQGVYTVIPPTICGLEVKIFAICLLLLDTFGFLTFWCNSNGVLAYIFAVLMILNLGPLGFVLVYWKQKFPAIFMHFMETLLYLILVAIVFAFVEFDVHVCPHNRCQRISEMLEIYGEKINYGWFYTFCIFTVITHCSMLLCSWKLMKFAAAKTELRKISRDMERRRLNDIL</sequence>
<gene>
    <name evidence="2" type="ORF">CAMP_LOCUS7033</name>
</gene>
<dbReference type="AlphaFoldDB" id="A0A9P1IHU6"/>
<proteinExistence type="predicted"/>